<dbReference type="eggNOG" id="ENOG50326YS">
    <property type="taxonomic scope" value="Bacteria"/>
</dbReference>
<dbReference type="Pfam" id="PF00498">
    <property type="entry name" value="FHA"/>
    <property type="match status" value="1"/>
</dbReference>
<proteinExistence type="predicted"/>
<reference evidence="3 4" key="1">
    <citation type="submission" date="2016-10" db="EMBL/GenBank/DDBJ databases">
        <authorList>
            <person name="de Groot N.N."/>
        </authorList>
    </citation>
    <scope>NUCLEOTIDE SEQUENCE [LARGE SCALE GENOMIC DNA]</scope>
    <source>
        <strain evidence="3 4">AR40</strain>
    </source>
</reference>
<feature type="transmembrane region" description="Helical" evidence="1">
    <location>
        <begin position="7"/>
        <end position="29"/>
    </location>
</feature>
<dbReference type="Proteomes" id="UP000182584">
    <property type="component" value="Unassembled WGS sequence"/>
</dbReference>
<dbReference type="CDD" id="cd00060">
    <property type="entry name" value="FHA"/>
    <property type="match status" value="1"/>
</dbReference>
<dbReference type="InterPro" id="IPR000253">
    <property type="entry name" value="FHA_dom"/>
</dbReference>
<dbReference type="OrthoDB" id="2005038at2"/>
<evidence type="ECO:0000256" key="1">
    <source>
        <dbReference type="SAM" id="Phobius"/>
    </source>
</evidence>
<evidence type="ECO:0000259" key="2">
    <source>
        <dbReference type="PROSITE" id="PS50006"/>
    </source>
</evidence>
<dbReference type="RefSeq" id="WP_074753880.1">
    <property type="nucleotide sequence ID" value="NZ_FOGJ01000002.1"/>
</dbReference>
<organism evidence="3 4">
    <name type="scientific">Butyrivibrio fibrisolvens</name>
    <dbReference type="NCBI Taxonomy" id="831"/>
    <lineage>
        <taxon>Bacteria</taxon>
        <taxon>Bacillati</taxon>
        <taxon>Bacillota</taxon>
        <taxon>Clostridia</taxon>
        <taxon>Lachnospirales</taxon>
        <taxon>Lachnospiraceae</taxon>
        <taxon>Butyrivibrio</taxon>
    </lineage>
</organism>
<dbReference type="EMBL" id="FOGJ01000002">
    <property type="protein sequence ID" value="SER08985.1"/>
    <property type="molecule type" value="Genomic_DNA"/>
</dbReference>
<dbReference type="Gene3D" id="2.60.200.20">
    <property type="match status" value="1"/>
</dbReference>
<name>A0A1H9LCV2_BUTFI</name>
<evidence type="ECO:0000313" key="3">
    <source>
        <dbReference type="EMBL" id="SER08985.1"/>
    </source>
</evidence>
<keyword evidence="1" id="KW-0812">Transmembrane</keyword>
<accession>A0A1H9LCV2</accession>
<feature type="domain" description="FHA" evidence="2">
    <location>
        <begin position="120"/>
        <end position="170"/>
    </location>
</feature>
<dbReference type="SUPFAM" id="SSF49879">
    <property type="entry name" value="SMAD/FHA domain"/>
    <property type="match status" value="1"/>
</dbReference>
<dbReference type="AlphaFoldDB" id="A0A1H9LCV2"/>
<evidence type="ECO:0000313" key="4">
    <source>
        <dbReference type="Proteomes" id="UP000182584"/>
    </source>
</evidence>
<protein>
    <submittedName>
        <fullName evidence="3">FHA domain-containing protein</fullName>
    </submittedName>
</protein>
<dbReference type="InterPro" id="IPR008984">
    <property type="entry name" value="SMAD_FHA_dom_sf"/>
</dbReference>
<keyword evidence="1" id="KW-1133">Transmembrane helix</keyword>
<gene>
    <name evidence="3" type="ORF">SAMN04487884_10220</name>
</gene>
<keyword evidence="1" id="KW-0472">Membrane</keyword>
<sequence length="194" mass="21584">MEILQKYWYILVAIIVLLIAFIIVLLVYIKNNAEYNRQNEAAKKVANKTANKALKNVAGKGGSVKKAAESDNVHRTKFVDLGDRDSGDTMLLFDSPGKIWINDIDRPDKIFELPLSESGVYIGYDKSNQVCLDYDDTVSGVHCRIYCAGSKTYIENKSKTNPLIVNGQKIEESAAIYSGTEIVVGKIRLSIKFA</sequence>
<dbReference type="PROSITE" id="PS50006">
    <property type="entry name" value="FHA_DOMAIN"/>
    <property type="match status" value="1"/>
</dbReference>